<evidence type="ECO:0000313" key="9">
    <source>
        <dbReference type="EMBL" id="MBW7456343.1"/>
    </source>
</evidence>
<dbReference type="InterPro" id="IPR000515">
    <property type="entry name" value="MetI-like"/>
</dbReference>
<feature type="transmembrane region" description="Helical" evidence="7">
    <location>
        <begin position="185"/>
        <end position="210"/>
    </location>
</feature>
<dbReference type="Gene3D" id="1.10.3720.10">
    <property type="entry name" value="MetI-like"/>
    <property type="match status" value="1"/>
</dbReference>
<dbReference type="Pfam" id="PF00528">
    <property type="entry name" value="BPD_transp_1"/>
    <property type="match status" value="1"/>
</dbReference>
<evidence type="ECO:0000313" key="10">
    <source>
        <dbReference type="Proteomes" id="UP001519887"/>
    </source>
</evidence>
<reference evidence="9 10" key="1">
    <citation type="submission" date="2021-07" db="EMBL/GenBank/DDBJ databases">
        <title>Paenibacillus radiodurans sp. nov., isolated from the southeastern edge of Tengger Desert.</title>
        <authorList>
            <person name="Zhang G."/>
        </authorList>
    </citation>
    <scope>NUCLEOTIDE SEQUENCE [LARGE SCALE GENOMIC DNA]</scope>
    <source>
        <strain evidence="9 10">CCM 7311</strain>
    </source>
</reference>
<dbReference type="SUPFAM" id="SSF161098">
    <property type="entry name" value="MetI-like"/>
    <property type="match status" value="1"/>
</dbReference>
<gene>
    <name evidence="9" type="ORF">K0U00_20110</name>
</gene>
<comment type="caution">
    <text evidence="9">The sequence shown here is derived from an EMBL/GenBank/DDBJ whole genome shotgun (WGS) entry which is preliminary data.</text>
</comment>
<evidence type="ECO:0000256" key="7">
    <source>
        <dbReference type="RuleBase" id="RU363032"/>
    </source>
</evidence>
<keyword evidence="2 7" id="KW-0813">Transport</keyword>
<feature type="transmembrane region" description="Helical" evidence="7">
    <location>
        <begin position="112"/>
        <end position="131"/>
    </location>
</feature>
<dbReference type="RefSeq" id="WP_210037392.1">
    <property type="nucleotide sequence ID" value="NZ_JBHLVU010000004.1"/>
</dbReference>
<keyword evidence="6 7" id="KW-0472">Membrane</keyword>
<accession>A0ABS7C629</accession>
<keyword evidence="10" id="KW-1185">Reference proteome</keyword>
<sequence>MVENKTLSQRIFTIGNYTALSLLALLCIFPLVHILAISFSSSSAATAGQVGLWPVDFTVKSYSFVVNEPAFLKSFVVTLKRVALGVSLNMLLGVLVAYALSKEVREFRFRTVYVWTFVITMLFNGGLIPTYVIVQKTGLIDSIWALVIPSAVNVFNIILILNFFRGLPKELLEASFIDGAGHWKTLLKVVIPVSMPVLATVTLFSVVFQWNEWFTGLIYMNSPDNYPLQSYLQTVIVTKDFSRLTVTDLTLLGQVSNRTVKAAQIFLGTLPILLVYPFLQRFFISGIVMGSVKE</sequence>
<feature type="domain" description="ABC transmembrane type-1" evidence="8">
    <location>
        <begin position="75"/>
        <end position="276"/>
    </location>
</feature>
<name>A0ABS7C629_9BACL</name>
<feature type="transmembrane region" description="Helical" evidence="7">
    <location>
        <begin position="82"/>
        <end position="100"/>
    </location>
</feature>
<keyword evidence="3" id="KW-1003">Cell membrane</keyword>
<dbReference type="PANTHER" id="PTHR43744:SF9">
    <property type="entry name" value="POLYGALACTURONAN_RHAMNOGALACTURONAN TRANSPORT SYSTEM PERMEASE PROTEIN YTCP"/>
    <property type="match status" value="1"/>
</dbReference>
<dbReference type="EMBL" id="JAHZIK010000553">
    <property type="protein sequence ID" value="MBW7456343.1"/>
    <property type="molecule type" value="Genomic_DNA"/>
</dbReference>
<evidence type="ECO:0000256" key="5">
    <source>
        <dbReference type="ARBA" id="ARBA00022989"/>
    </source>
</evidence>
<dbReference type="CDD" id="cd06261">
    <property type="entry name" value="TM_PBP2"/>
    <property type="match status" value="1"/>
</dbReference>
<dbReference type="Proteomes" id="UP001519887">
    <property type="component" value="Unassembled WGS sequence"/>
</dbReference>
<feature type="transmembrane region" description="Helical" evidence="7">
    <location>
        <begin position="262"/>
        <end position="279"/>
    </location>
</feature>
<evidence type="ECO:0000256" key="1">
    <source>
        <dbReference type="ARBA" id="ARBA00004651"/>
    </source>
</evidence>
<feature type="transmembrane region" description="Helical" evidence="7">
    <location>
        <begin position="143"/>
        <end position="164"/>
    </location>
</feature>
<protein>
    <submittedName>
        <fullName evidence="9">Carbohydrate ABC transporter permease</fullName>
    </submittedName>
</protein>
<evidence type="ECO:0000256" key="3">
    <source>
        <dbReference type="ARBA" id="ARBA00022475"/>
    </source>
</evidence>
<evidence type="ECO:0000256" key="4">
    <source>
        <dbReference type="ARBA" id="ARBA00022692"/>
    </source>
</evidence>
<evidence type="ECO:0000256" key="6">
    <source>
        <dbReference type="ARBA" id="ARBA00023136"/>
    </source>
</evidence>
<keyword evidence="5 7" id="KW-1133">Transmembrane helix</keyword>
<comment type="similarity">
    <text evidence="7">Belongs to the binding-protein-dependent transport system permease family.</text>
</comment>
<dbReference type="PROSITE" id="PS50928">
    <property type="entry name" value="ABC_TM1"/>
    <property type="match status" value="1"/>
</dbReference>
<evidence type="ECO:0000256" key="2">
    <source>
        <dbReference type="ARBA" id="ARBA00022448"/>
    </source>
</evidence>
<evidence type="ECO:0000259" key="8">
    <source>
        <dbReference type="PROSITE" id="PS50928"/>
    </source>
</evidence>
<proteinExistence type="inferred from homology"/>
<organism evidence="9 10">
    <name type="scientific">Paenibacillus sepulcri</name>
    <dbReference type="NCBI Taxonomy" id="359917"/>
    <lineage>
        <taxon>Bacteria</taxon>
        <taxon>Bacillati</taxon>
        <taxon>Bacillota</taxon>
        <taxon>Bacilli</taxon>
        <taxon>Bacillales</taxon>
        <taxon>Paenibacillaceae</taxon>
        <taxon>Paenibacillus</taxon>
    </lineage>
</organism>
<dbReference type="PANTHER" id="PTHR43744">
    <property type="entry name" value="ABC TRANSPORTER PERMEASE PROTEIN MG189-RELATED-RELATED"/>
    <property type="match status" value="1"/>
</dbReference>
<dbReference type="InterPro" id="IPR035906">
    <property type="entry name" value="MetI-like_sf"/>
</dbReference>
<comment type="subcellular location">
    <subcellularLocation>
        <location evidence="1 7">Cell membrane</location>
        <topology evidence="1 7">Multi-pass membrane protein</topology>
    </subcellularLocation>
</comment>
<keyword evidence="4 7" id="KW-0812">Transmembrane</keyword>